<evidence type="ECO:0000256" key="1">
    <source>
        <dbReference type="ARBA" id="ARBA00004141"/>
    </source>
</evidence>
<evidence type="ECO:0000256" key="5">
    <source>
        <dbReference type="ARBA" id="ARBA00022519"/>
    </source>
</evidence>
<reference evidence="16 17" key="1">
    <citation type="submission" date="2020-05" db="EMBL/GenBank/DDBJ databases">
        <title>Azospirillum oleiclasticum sp. nov, a nitrogen-fixing and heavy crude oil-emulsifying bacterium isolated from the crude oil of Yumen Oilfield.</title>
        <authorList>
            <person name="Wu D."/>
            <person name="Cai M."/>
            <person name="Zhang X."/>
        </authorList>
    </citation>
    <scope>NUCLEOTIDE SEQUENCE [LARGE SCALE GENOMIC DNA]</scope>
    <source>
        <strain evidence="16 17">ROY-1-1-2</strain>
    </source>
</reference>
<evidence type="ECO:0000313" key="17">
    <source>
        <dbReference type="Proteomes" id="UP000584642"/>
    </source>
</evidence>
<feature type="transmembrane region" description="Helical" evidence="13">
    <location>
        <begin position="36"/>
        <end position="59"/>
    </location>
</feature>
<dbReference type="HAMAP" id="MF_01522">
    <property type="entry name" value="Kup"/>
    <property type="match status" value="1"/>
</dbReference>
<feature type="transmembrane region" description="Helical" evidence="13">
    <location>
        <begin position="328"/>
        <end position="349"/>
    </location>
</feature>
<dbReference type="PANTHER" id="PTHR30540">
    <property type="entry name" value="OSMOTIC STRESS POTASSIUM TRANSPORTER"/>
    <property type="match status" value="1"/>
</dbReference>
<comment type="catalytic activity">
    <reaction evidence="13">
        <text>K(+)(in) + H(+)(in) = K(+)(out) + H(+)(out)</text>
        <dbReference type="Rhea" id="RHEA:28490"/>
        <dbReference type="ChEBI" id="CHEBI:15378"/>
        <dbReference type="ChEBI" id="CHEBI:29103"/>
    </reaction>
</comment>
<feature type="transmembrane region" description="Helical" evidence="13">
    <location>
        <begin position="414"/>
        <end position="431"/>
    </location>
</feature>
<keyword evidence="8 13" id="KW-0769">Symport</keyword>
<feature type="transmembrane region" description="Helical" evidence="13">
    <location>
        <begin position="280"/>
        <end position="307"/>
    </location>
</feature>
<feature type="domain" description="K+ potassium transporter integral membrane" evidence="14">
    <location>
        <begin position="3"/>
        <end position="454"/>
    </location>
</feature>
<evidence type="ECO:0000256" key="6">
    <source>
        <dbReference type="ARBA" id="ARBA00022538"/>
    </source>
</evidence>
<dbReference type="EMBL" id="JABFDB010000008">
    <property type="protein sequence ID" value="NYZ20439.1"/>
    <property type="molecule type" value="Genomic_DNA"/>
</dbReference>
<protein>
    <recommendedName>
        <fullName evidence="13">Probable potassium transport system protein Kup</fullName>
    </recommendedName>
</protein>
<evidence type="ECO:0000256" key="4">
    <source>
        <dbReference type="ARBA" id="ARBA00022475"/>
    </source>
</evidence>
<feature type="transmembrane region" description="Helical" evidence="13">
    <location>
        <begin position="236"/>
        <end position="260"/>
    </location>
</feature>
<evidence type="ECO:0000313" key="16">
    <source>
        <dbReference type="EMBL" id="NYZ20439.1"/>
    </source>
</evidence>
<dbReference type="InterPro" id="IPR053951">
    <property type="entry name" value="K_trans_N"/>
</dbReference>
<name>A0ABX2T8C5_9PROT</name>
<evidence type="ECO:0000256" key="12">
    <source>
        <dbReference type="ARBA" id="ARBA00023136"/>
    </source>
</evidence>
<dbReference type="Pfam" id="PF22776">
    <property type="entry name" value="K_trans_C"/>
    <property type="match status" value="1"/>
</dbReference>
<gene>
    <name evidence="13" type="primary">kup</name>
    <name evidence="16" type="ORF">HND93_12010</name>
</gene>
<feature type="domain" description="K+ potassium transporter C-terminal" evidence="15">
    <location>
        <begin position="464"/>
        <end position="613"/>
    </location>
</feature>
<feature type="transmembrane region" description="Helical" evidence="13">
    <location>
        <begin position="130"/>
        <end position="148"/>
    </location>
</feature>
<comment type="similarity">
    <text evidence="2 13">Belongs to the HAK/KUP transporter (TC 2.A.72) family.</text>
</comment>
<dbReference type="Pfam" id="PF02705">
    <property type="entry name" value="K_trans"/>
    <property type="match status" value="1"/>
</dbReference>
<dbReference type="InterPro" id="IPR023051">
    <property type="entry name" value="Kup"/>
</dbReference>
<keyword evidence="10 13" id="KW-1133">Transmembrane helix</keyword>
<keyword evidence="12 13" id="KW-0472">Membrane</keyword>
<evidence type="ECO:0000256" key="11">
    <source>
        <dbReference type="ARBA" id="ARBA00023065"/>
    </source>
</evidence>
<evidence type="ECO:0000256" key="7">
    <source>
        <dbReference type="ARBA" id="ARBA00022692"/>
    </source>
</evidence>
<evidence type="ECO:0000256" key="13">
    <source>
        <dbReference type="HAMAP-Rule" id="MF_01522"/>
    </source>
</evidence>
<keyword evidence="7 13" id="KW-0812">Transmembrane</keyword>
<dbReference type="InterPro" id="IPR003855">
    <property type="entry name" value="K+_transporter"/>
</dbReference>
<comment type="subcellular location">
    <subcellularLocation>
        <location evidence="13">Cell membrane</location>
        <topology evidence="13">Multi-pass membrane protein</topology>
    </subcellularLocation>
    <subcellularLocation>
        <location evidence="1">Membrane</location>
        <topology evidence="1">Multi-pass membrane protein</topology>
    </subcellularLocation>
</comment>
<feature type="transmembrane region" description="Helical" evidence="13">
    <location>
        <begin position="205"/>
        <end position="224"/>
    </location>
</feature>
<comment type="caution">
    <text evidence="16">The sequence shown here is derived from an EMBL/GenBank/DDBJ whole genome shotgun (WGS) entry which is preliminary data.</text>
</comment>
<sequence>MFVAAIGVVFGDIGTSPLYCIKETFGGHHPLPIDRLHVLGVLSLVFWALALIVAAKYVVIIMRADNHGEGGSLSLLALLNRALPPGSRTAAVAGSLGLAAAALFYGDSVITPAISVLSAMEGLQVAAPDYAFLIGPLTLVILVVLFAIQRSGTAAVGTVFGPVMVVWFVVLAVLGVRQIAQDPSVLWAISPHHAVRFFMAEKVNGFLALGSVVLAVTGAEALYADMGHFGRGPIRLAWSLIVWPALLMNYFGQGALLLAQPAAVENPLFLMAPAWTAMPMVVLATFATVIASQAVISGAFSVTHQAVQLGYLPRLHVLHTSESERGQIYLPFVNWALAVAVVLLVAGFGTSSNLAAAYGIAVTGTMVITAVMAGIVMRRLWGWNSRLVWGLVSVFLVVDLAFFLANAVKIPHGGWFPLVMGAVLFAVLTTWKRGRQRLREAMEHDAIPIETVLDSADSLPRARGTAVFLSGNARGTPVALLHNLKHNQILHERLVLLTVSVENDPVVPVAERAASWPVRDGVVRVVLRYGFMEAPDIPRALANAKEQALGFFYEPMRTSYFVTRVIARPTGRSGMAPWREELFAWMVTNAATSTDFFHLPMNRVVELGANVEI</sequence>
<evidence type="ECO:0000256" key="10">
    <source>
        <dbReference type="ARBA" id="ARBA00022989"/>
    </source>
</evidence>
<dbReference type="Proteomes" id="UP000584642">
    <property type="component" value="Unassembled WGS sequence"/>
</dbReference>
<evidence type="ECO:0000256" key="9">
    <source>
        <dbReference type="ARBA" id="ARBA00022958"/>
    </source>
</evidence>
<feature type="transmembrane region" description="Helical" evidence="13">
    <location>
        <begin position="387"/>
        <end position="408"/>
    </location>
</feature>
<dbReference type="PANTHER" id="PTHR30540:SF79">
    <property type="entry name" value="LOW AFFINITY POTASSIUM TRANSPORT SYSTEM PROTEIN KUP"/>
    <property type="match status" value="1"/>
</dbReference>
<keyword evidence="9 13" id="KW-0630">Potassium</keyword>
<accession>A0ABX2T8C5</accession>
<evidence type="ECO:0000256" key="2">
    <source>
        <dbReference type="ARBA" id="ARBA00007019"/>
    </source>
</evidence>
<evidence type="ECO:0000256" key="3">
    <source>
        <dbReference type="ARBA" id="ARBA00022448"/>
    </source>
</evidence>
<proteinExistence type="inferred from homology"/>
<keyword evidence="6 13" id="KW-0633">Potassium transport</keyword>
<keyword evidence="4 13" id="KW-1003">Cell membrane</keyword>
<feature type="transmembrane region" description="Helical" evidence="13">
    <location>
        <begin position="155"/>
        <end position="176"/>
    </location>
</feature>
<keyword evidence="5" id="KW-0997">Cell inner membrane</keyword>
<organism evidence="16 17">
    <name type="scientific">Azospirillum oleiclasticum</name>
    <dbReference type="NCBI Taxonomy" id="2735135"/>
    <lineage>
        <taxon>Bacteria</taxon>
        <taxon>Pseudomonadati</taxon>
        <taxon>Pseudomonadota</taxon>
        <taxon>Alphaproteobacteria</taxon>
        <taxon>Rhodospirillales</taxon>
        <taxon>Azospirillaceae</taxon>
        <taxon>Azospirillum</taxon>
    </lineage>
</organism>
<evidence type="ECO:0000259" key="14">
    <source>
        <dbReference type="Pfam" id="PF02705"/>
    </source>
</evidence>
<evidence type="ECO:0000256" key="8">
    <source>
        <dbReference type="ARBA" id="ARBA00022847"/>
    </source>
</evidence>
<comment type="function">
    <text evidence="13">Transport of potassium into the cell. Likely operates as a K(+):H(+) symporter.</text>
</comment>
<keyword evidence="3 13" id="KW-0813">Transport</keyword>
<feature type="transmembrane region" description="Helical" evidence="13">
    <location>
        <begin position="355"/>
        <end position="375"/>
    </location>
</feature>
<keyword evidence="17" id="KW-1185">Reference proteome</keyword>
<dbReference type="InterPro" id="IPR053952">
    <property type="entry name" value="K_trans_C"/>
</dbReference>
<keyword evidence="11 13" id="KW-0406">Ion transport</keyword>
<evidence type="ECO:0000259" key="15">
    <source>
        <dbReference type="Pfam" id="PF22776"/>
    </source>
</evidence>
<feature type="transmembrane region" description="Helical" evidence="13">
    <location>
        <begin position="90"/>
        <end position="110"/>
    </location>
</feature>